<dbReference type="InterPro" id="IPR005814">
    <property type="entry name" value="Aminotrans_3"/>
</dbReference>
<evidence type="ECO:0000256" key="1">
    <source>
        <dbReference type="ARBA" id="ARBA00001933"/>
    </source>
</evidence>
<accession>A0A1D9G9Z1</accession>
<dbReference type="CDD" id="cd02518">
    <property type="entry name" value="GT2_SpsF"/>
    <property type="match status" value="1"/>
</dbReference>
<dbReference type="AlphaFoldDB" id="A0A1D9G9Z1"/>
<dbReference type="GO" id="GO:0008483">
    <property type="term" value="F:transaminase activity"/>
    <property type="evidence" value="ECO:0007669"/>
    <property type="project" value="UniProtKB-KW"/>
</dbReference>
<reference evidence="3" key="2">
    <citation type="submission" date="2022-10" db="EMBL/GenBank/DDBJ databases">
        <authorList>
            <person name="Ngo T.-E."/>
        </authorList>
    </citation>
    <scope>NUCLEOTIDE SEQUENCE</scope>
    <source>
        <strain evidence="3">JHB</strain>
    </source>
</reference>
<dbReference type="InterPro" id="IPR015421">
    <property type="entry name" value="PyrdxlP-dep_Trfase_major"/>
</dbReference>
<dbReference type="EMBL" id="CP017708">
    <property type="protein sequence ID" value="AOY84371.2"/>
    <property type="molecule type" value="Genomic_DNA"/>
</dbReference>
<dbReference type="InterPro" id="IPR029044">
    <property type="entry name" value="Nucleotide-diphossugar_trans"/>
</dbReference>
<evidence type="ECO:0000313" key="3">
    <source>
        <dbReference type="EMBL" id="AOY84371.2"/>
    </source>
</evidence>
<protein>
    <submittedName>
        <fullName evidence="3">Aminotransferase class III-fold pyridoxal phosphate-dependent enzyme</fullName>
    </submittedName>
</protein>
<dbReference type="SUPFAM" id="SSF53383">
    <property type="entry name" value="PLP-dependent transferases"/>
    <property type="match status" value="1"/>
</dbReference>
<dbReference type="GO" id="GO:0030170">
    <property type="term" value="F:pyridoxal phosphate binding"/>
    <property type="evidence" value="ECO:0007669"/>
    <property type="project" value="InterPro"/>
</dbReference>
<dbReference type="Pfam" id="PF00202">
    <property type="entry name" value="Aminotran_3"/>
    <property type="match status" value="1"/>
</dbReference>
<dbReference type="InterPro" id="IPR015424">
    <property type="entry name" value="PyrdxlP-dep_Trfase"/>
</dbReference>
<reference evidence="3" key="1">
    <citation type="journal article" date="2017" name="Proc. Natl. Acad. Sci. U.S.A.">
        <title>Comparative genomics uncovers the prolific and distinctive metabolic potential of the cyanobacterial genus Moorea.</title>
        <authorList>
            <person name="Leao T."/>
            <person name="Castelao G."/>
            <person name="Korobeynikov A."/>
            <person name="Monroe E.A."/>
            <person name="Podell S."/>
            <person name="Glukhov E."/>
            <person name="Allen E.E."/>
            <person name="Gerwick W.H."/>
            <person name="Gerwick L."/>
        </authorList>
    </citation>
    <scope>NUCLEOTIDE SEQUENCE</scope>
    <source>
        <strain evidence="3">JHB</strain>
    </source>
</reference>
<proteinExistence type="predicted"/>
<dbReference type="Pfam" id="PF02348">
    <property type="entry name" value="CTP_transf_3"/>
    <property type="match status" value="1"/>
</dbReference>
<dbReference type="InterPro" id="IPR015422">
    <property type="entry name" value="PyrdxlP-dep_Trfase_small"/>
</dbReference>
<dbReference type="Gene3D" id="3.90.550.10">
    <property type="entry name" value="Spore Coat Polysaccharide Biosynthesis Protein SpsA, Chain A"/>
    <property type="match status" value="1"/>
</dbReference>
<dbReference type="PANTHER" id="PTHR43713:SF3">
    <property type="entry name" value="GLUTAMATE-1-SEMIALDEHYDE 2,1-AMINOMUTASE 1, CHLOROPLASTIC-RELATED"/>
    <property type="match status" value="1"/>
</dbReference>
<comment type="cofactor">
    <cofactor evidence="1">
        <name>pyridoxal 5'-phosphate</name>
        <dbReference type="ChEBI" id="CHEBI:597326"/>
    </cofactor>
</comment>
<keyword evidence="3" id="KW-0032">Aminotransferase</keyword>
<dbReference type="InterPro" id="IPR003329">
    <property type="entry name" value="Cytidylyl_trans"/>
</dbReference>
<organism evidence="3">
    <name type="scientific">Moorena producens (strain JHB)</name>
    <dbReference type="NCBI Taxonomy" id="1454205"/>
    <lineage>
        <taxon>Bacteria</taxon>
        <taxon>Bacillati</taxon>
        <taxon>Cyanobacteriota</taxon>
        <taxon>Cyanophyceae</taxon>
        <taxon>Coleofasciculales</taxon>
        <taxon>Coleofasciculaceae</taxon>
        <taxon>Moorena</taxon>
    </lineage>
</organism>
<evidence type="ECO:0000256" key="2">
    <source>
        <dbReference type="ARBA" id="ARBA00022898"/>
    </source>
</evidence>
<dbReference type="SUPFAM" id="SSF53448">
    <property type="entry name" value="Nucleotide-diphospho-sugar transferases"/>
    <property type="match status" value="1"/>
</dbReference>
<dbReference type="PANTHER" id="PTHR43713">
    <property type="entry name" value="GLUTAMATE-1-SEMIALDEHYDE 2,1-AMINOMUTASE"/>
    <property type="match status" value="1"/>
</dbReference>
<dbReference type="Gene3D" id="3.40.640.10">
    <property type="entry name" value="Type I PLP-dependent aspartate aminotransferase-like (Major domain)"/>
    <property type="match status" value="1"/>
</dbReference>
<name>A0A1D9G9Z1_MOOP1</name>
<sequence>MWRAGSNSLPKTALHPYSLLPTPYSLLPKTQNFVGHPRSNLLFIVKTLAIVQARMGSTRFPDKVMRPILGVPMIELLLLRLSQATLVDQIVLATSEDPRNQPLVAHVKQLGYPVYQGSENDVLDRYYQAARPYQPEIIVRITGDCPLIDPEIVDAVLAEFQLSSVDYLSNCLPPTFPDGLDTEVFTFAALEQASHEATQPHEREHVTPYIRESEKFSLGNYSHSEDYSSQRWTVDEPEDFEVVTNVFEHFHPRKDFGWLEVLNLCHTRPELFAANQQVTRNEGALMGTGQKLWKRAKRVIPGGNMLLSKRAEMFLPEQWPAYFSKAKGCRVWDLDGREYIDMSIMGIGTNILGYGNPEVDQAVRQTIEAGNMSTFNCPEEVYLAERLVELHPWADMVRFARSGGEANAIAIRIARAASGRDKVAICGYHGWHDWYLSANLGDDKNLAGHLLPGLAPKGVPSNLSNTVYPFNYNQFDELQALVKLHDIGVIKMEVSRNQGPKPGFLEKIRQLATDRNIVLIFDECTSGFRQTLGGLHKLYGVEPDMAMFGKALGNGYGITAVIGRREIMEAAQSTFISSTFWTERIGPTAGLKTLEVMERTHAYDQITETGKVIGEEWRKLAAKYGLDIQIAGLPALISFSFVSDNHLAYKTLITQEMLAKGYLAATSVYVCTEHTPEIIEGYFAGLDPVFGLIKECEEGRDIFSLLKGPVCHSGFKRLN</sequence>
<dbReference type="Gene3D" id="3.90.1150.10">
    <property type="entry name" value="Aspartate Aminotransferase, domain 1"/>
    <property type="match status" value="1"/>
</dbReference>
<keyword evidence="3" id="KW-0808">Transferase</keyword>
<keyword evidence="2" id="KW-0663">Pyridoxal phosphate</keyword>
<dbReference type="Proteomes" id="UP000176944">
    <property type="component" value="Chromosome"/>
</dbReference>
<gene>
    <name evidence="3" type="ORF">BJP36_35045</name>
</gene>